<proteinExistence type="predicted"/>
<sequence length="267" mass="30414">MTRFRVETIRSLAVLILLGLMTGCVTTSDSPFQREADRDEAVQKYVKLAMAYIGQGNMERARGHLDRALELDPDNAGGQAAMGLVYQSELEPELAEKAYQNALSSDPGYTRGRVFYGAFLFGQNRFADAREQFQRASEDTEFGERASVFFNLGITEERLDNRQAAARAYRRSVELSRGDAQSLLALSRVLFELDDFQGAERYYNRLTVTMQRNPNMRHSPQSLLTGIRIARHFSDHDRESSLALLLRNKFPDSEEYQQYKVLNSDVE</sequence>
<dbReference type="RefSeq" id="WP_316973889.1">
    <property type="nucleotide sequence ID" value="NZ_JAWIIJ010000007.1"/>
</dbReference>
<dbReference type="Pfam" id="PF07719">
    <property type="entry name" value="TPR_2"/>
    <property type="match status" value="1"/>
</dbReference>
<organism evidence="4 5">
    <name type="scientific">Marinobacter xestospongiae</name>
    <dbReference type="NCBI Taxonomy" id="994319"/>
    <lineage>
        <taxon>Bacteria</taxon>
        <taxon>Pseudomonadati</taxon>
        <taxon>Pseudomonadota</taxon>
        <taxon>Gammaproteobacteria</taxon>
        <taxon>Pseudomonadales</taxon>
        <taxon>Marinobacteraceae</taxon>
        <taxon>Marinobacter</taxon>
    </lineage>
</organism>
<dbReference type="PROSITE" id="PS50293">
    <property type="entry name" value="TPR_REGION"/>
    <property type="match status" value="1"/>
</dbReference>
<dbReference type="Pfam" id="PF13432">
    <property type="entry name" value="TPR_16"/>
    <property type="match status" value="2"/>
</dbReference>
<gene>
    <name evidence="4" type="primary">pilW</name>
    <name evidence="4" type="ORF">RYS15_11430</name>
</gene>
<keyword evidence="5" id="KW-1185">Reference proteome</keyword>
<dbReference type="InterPro" id="IPR013360">
    <property type="entry name" value="Pilus_4_PilW"/>
</dbReference>
<comment type="caution">
    <text evidence="4">The sequence shown here is derived from an EMBL/GenBank/DDBJ whole genome shotgun (WGS) entry which is preliminary data.</text>
</comment>
<reference evidence="4 5" key="1">
    <citation type="submission" date="2023-10" db="EMBL/GenBank/DDBJ databases">
        <title>Characteristics and mechanism of a salt-tolerant marine origin heterotrophic nitrifying- aerobic denitrifying bacteria Marinobacter xestospongiae HN1.</title>
        <authorList>
            <person name="Qi R."/>
        </authorList>
    </citation>
    <scope>NUCLEOTIDE SEQUENCE [LARGE SCALE GENOMIC DNA]</scope>
    <source>
        <strain evidence="4 5">HN1</strain>
    </source>
</reference>
<evidence type="ECO:0000256" key="2">
    <source>
        <dbReference type="ARBA" id="ARBA00022803"/>
    </source>
</evidence>
<accession>A0ABU3VYE9</accession>
<name>A0ABU3VYE9_9GAMM</name>
<feature type="repeat" description="TPR" evidence="3">
    <location>
        <begin position="146"/>
        <end position="179"/>
    </location>
</feature>
<dbReference type="PROSITE" id="PS50005">
    <property type="entry name" value="TPR"/>
    <property type="match status" value="2"/>
</dbReference>
<dbReference type="Gene3D" id="1.25.40.10">
    <property type="entry name" value="Tetratricopeptide repeat domain"/>
    <property type="match status" value="1"/>
</dbReference>
<dbReference type="SUPFAM" id="SSF48452">
    <property type="entry name" value="TPR-like"/>
    <property type="match status" value="1"/>
</dbReference>
<feature type="repeat" description="TPR" evidence="3">
    <location>
        <begin position="42"/>
        <end position="75"/>
    </location>
</feature>
<protein>
    <submittedName>
        <fullName evidence="4">Type IV pilus biogenesis/stability protein PilW</fullName>
    </submittedName>
</protein>
<dbReference type="PANTHER" id="PTHR12558">
    <property type="entry name" value="CELL DIVISION CYCLE 16,23,27"/>
    <property type="match status" value="1"/>
</dbReference>
<evidence type="ECO:0000313" key="5">
    <source>
        <dbReference type="Proteomes" id="UP001269819"/>
    </source>
</evidence>
<dbReference type="NCBIfam" id="TIGR02521">
    <property type="entry name" value="type_IV_pilW"/>
    <property type="match status" value="1"/>
</dbReference>
<dbReference type="Proteomes" id="UP001269819">
    <property type="component" value="Unassembled WGS sequence"/>
</dbReference>
<evidence type="ECO:0000313" key="4">
    <source>
        <dbReference type="EMBL" id="MDV2079305.1"/>
    </source>
</evidence>
<dbReference type="EMBL" id="JAWIIJ010000007">
    <property type="protein sequence ID" value="MDV2079305.1"/>
    <property type="molecule type" value="Genomic_DNA"/>
</dbReference>
<dbReference type="SMART" id="SM00028">
    <property type="entry name" value="TPR"/>
    <property type="match status" value="4"/>
</dbReference>
<dbReference type="PROSITE" id="PS51257">
    <property type="entry name" value="PROKAR_LIPOPROTEIN"/>
    <property type="match status" value="1"/>
</dbReference>
<keyword evidence="1" id="KW-0677">Repeat</keyword>
<dbReference type="PANTHER" id="PTHR12558:SF13">
    <property type="entry name" value="CELL DIVISION CYCLE PROTEIN 27 HOMOLOG"/>
    <property type="match status" value="1"/>
</dbReference>
<evidence type="ECO:0000256" key="3">
    <source>
        <dbReference type="PROSITE-ProRule" id="PRU00339"/>
    </source>
</evidence>
<dbReference type="InterPro" id="IPR011990">
    <property type="entry name" value="TPR-like_helical_dom_sf"/>
</dbReference>
<dbReference type="InterPro" id="IPR019734">
    <property type="entry name" value="TPR_rpt"/>
</dbReference>
<keyword evidence="2 3" id="KW-0802">TPR repeat</keyword>
<dbReference type="InterPro" id="IPR013105">
    <property type="entry name" value="TPR_2"/>
</dbReference>
<evidence type="ECO:0000256" key="1">
    <source>
        <dbReference type="ARBA" id="ARBA00022737"/>
    </source>
</evidence>